<evidence type="ECO:0000256" key="3">
    <source>
        <dbReference type="ARBA" id="ARBA00023274"/>
    </source>
</evidence>
<keyword evidence="2 5" id="KW-0689">Ribosomal protein</keyword>
<dbReference type="InterPro" id="IPR036164">
    <property type="entry name" value="bL21-like_sf"/>
</dbReference>
<evidence type="ECO:0000256" key="4">
    <source>
        <dbReference type="ARBA" id="ARBA00035483"/>
    </source>
</evidence>
<proteinExistence type="inferred from homology"/>
<dbReference type="GO" id="GO:0005737">
    <property type="term" value="C:cytoplasm"/>
    <property type="evidence" value="ECO:0007669"/>
    <property type="project" value="UniProtKB-ARBA"/>
</dbReference>
<name>A0A1F7JRK4_9BACT</name>
<evidence type="ECO:0000313" key="6">
    <source>
        <dbReference type="EMBL" id="OGK58254.1"/>
    </source>
</evidence>
<keyword evidence="5" id="KW-0699">rRNA-binding</keyword>
<reference evidence="6 7" key="1">
    <citation type="journal article" date="2016" name="Nat. Commun.">
        <title>Thousands of microbial genomes shed light on interconnected biogeochemical processes in an aquifer system.</title>
        <authorList>
            <person name="Anantharaman K."/>
            <person name="Brown C.T."/>
            <person name="Hug L.A."/>
            <person name="Sharon I."/>
            <person name="Castelle C.J."/>
            <person name="Probst A.J."/>
            <person name="Thomas B.C."/>
            <person name="Singh A."/>
            <person name="Wilkins M.J."/>
            <person name="Karaoz U."/>
            <person name="Brodie E.L."/>
            <person name="Williams K.H."/>
            <person name="Hubbard S.S."/>
            <person name="Banfield J.F."/>
        </authorList>
    </citation>
    <scope>NUCLEOTIDE SEQUENCE [LARGE SCALE GENOMIC DNA]</scope>
</reference>
<keyword evidence="3 5" id="KW-0687">Ribonucleoprotein</keyword>
<evidence type="ECO:0000256" key="5">
    <source>
        <dbReference type="RuleBase" id="RU000562"/>
    </source>
</evidence>
<organism evidence="6 7">
    <name type="scientific">Candidatus Roizmanbacteria bacterium RIFCSPLOWO2_02_FULL_41_9</name>
    <dbReference type="NCBI Taxonomy" id="1802077"/>
    <lineage>
        <taxon>Bacteria</taxon>
        <taxon>Candidatus Roizmaniibacteriota</taxon>
    </lineage>
</organism>
<dbReference type="SUPFAM" id="SSF141091">
    <property type="entry name" value="L21p-like"/>
    <property type="match status" value="1"/>
</dbReference>
<dbReference type="GO" id="GO:0003735">
    <property type="term" value="F:structural constituent of ribosome"/>
    <property type="evidence" value="ECO:0007669"/>
    <property type="project" value="InterPro"/>
</dbReference>
<dbReference type="PANTHER" id="PTHR21349">
    <property type="entry name" value="50S RIBOSOMAL PROTEIN L21"/>
    <property type="match status" value="1"/>
</dbReference>
<dbReference type="AlphaFoldDB" id="A0A1F7JRK4"/>
<evidence type="ECO:0000256" key="2">
    <source>
        <dbReference type="ARBA" id="ARBA00022980"/>
    </source>
</evidence>
<dbReference type="GO" id="GO:0005840">
    <property type="term" value="C:ribosome"/>
    <property type="evidence" value="ECO:0007669"/>
    <property type="project" value="UniProtKB-KW"/>
</dbReference>
<keyword evidence="5" id="KW-0694">RNA-binding</keyword>
<accession>A0A1F7JRK4</accession>
<dbReference type="InterPro" id="IPR001787">
    <property type="entry name" value="Ribosomal_bL21"/>
</dbReference>
<dbReference type="EMBL" id="MGBB01000017">
    <property type="protein sequence ID" value="OGK58254.1"/>
    <property type="molecule type" value="Genomic_DNA"/>
</dbReference>
<dbReference type="InterPro" id="IPR028909">
    <property type="entry name" value="bL21-like"/>
</dbReference>
<dbReference type="GO" id="GO:0006412">
    <property type="term" value="P:translation"/>
    <property type="evidence" value="ECO:0007669"/>
    <property type="project" value="InterPro"/>
</dbReference>
<dbReference type="NCBIfam" id="TIGR00061">
    <property type="entry name" value="L21"/>
    <property type="match status" value="1"/>
</dbReference>
<dbReference type="Proteomes" id="UP000178039">
    <property type="component" value="Unassembled WGS sequence"/>
</dbReference>
<gene>
    <name evidence="6" type="ORF">A3H86_03780</name>
</gene>
<protein>
    <recommendedName>
        <fullName evidence="4 5">50S ribosomal protein L21</fullName>
    </recommendedName>
</protein>
<dbReference type="Pfam" id="PF00829">
    <property type="entry name" value="Ribosomal_L21p"/>
    <property type="match status" value="1"/>
</dbReference>
<dbReference type="GO" id="GO:1990904">
    <property type="term" value="C:ribonucleoprotein complex"/>
    <property type="evidence" value="ECO:0007669"/>
    <property type="project" value="UniProtKB-KW"/>
</dbReference>
<comment type="similarity">
    <text evidence="1 5">Belongs to the bacterial ribosomal protein bL21 family.</text>
</comment>
<dbReference type="PANTHER" id="PTHR21349:SF0">
    <property type="entry name" value="LARGE RIBOSOMAL SUBUNIT PROTEIN BL21M"/>
    <property type="match status" value="1"/>
</dbReference>
<evidence type="ECO:0000256" key="1">
    <source>
        <dbReference type="ARBA" id="ARBA00008563"/>
    </source>
</evidence>
<comment type="caution">
    <text evidence="6">The sequence shown here is derived from an EMBL/GenBank/DDBJ whole genome shotgun (WGS) entry which is preliminary data.</text>
</comment>
<sequence length="103" mass="11825">MAKYAVVKTGSRQFIVSEGKLITTDKIKSEKDKPTDLEVLLRFNDETGEVEIGTPYLPKKAKMEIVEQLKGDKIRVAKFKAKVRYRRVQGFRPQLSKIKIQSI</sequence>
<comment type="function">
    <text evidence="5">This protein binds to 23S rRNA in the presence of protein L20.</text>
</comment>
<dbReference type="GO" id="GO:0019843">
    <property type="term" value="F:rRNA binding"/>
    <property type="evidence" value="ECO:0007669"/>
    <property type="project" value="UniProtKB-KW"/>
</dbReference>
<evidence type="ECO:0000313" key="7">
    <source>
        <dbReference type="Proteomes" id="UP000178039"/>
    </source>
</evidence>